<dbReference type="Proteomes" id="UP000749559">
    <property type="component" value="Unassembled WGS sequence"/>
</dbReference>
<dbReference type="CDD" id="cd18365">
    <property type="entry name" value="BTB_POZ_KCTD6_like"/>
    <property type="match status" value="1"/>
</dbReference>
<sequence>MGSSGMNDELVRLNVGGVTYTTMMSTLSRYPDSMIGAMFNGSMRPGKDDQGCYFIDRNGELFKYVLDFLRSSQLTLPEKFDNLDGLAVEADFYQINPLIEAIKAEQGRKLKAAWGFSGHMLEIIEVRTGLVATMPTFNARVKTIISARKDIIMSMIPVIEESCTEKLHGKRDSDFTELELNGSNIRLRLGEYLKQTNWRLQDTHMSSSSAIDPKNVMGVLLIEHSYKDRWILDKQRTSPEEASTDT</sequence>
<dbReference type="InterPro" id="IPR011333">
    <property type="entry name" value="SKP1/BTB/POZ_sf"/>
</dbReference>
<dbReference type="InterPro" id="IPR003131">
    <property type="entry name" value="T1-type_BTB"/>
</dbReference>
<comment type="caution">
    <text evidence="1">The sequence shown here is derived from an EMBL/GenBank/DDBJ whole genome shotgun (WGS) entry which is preliminary data.</text>
</comment>
<dbReference type="AlphaFoldDB" id="A0A8J1UIY8"/>
<dbReference type="SUPFAM" id="SSF54695">
    <property type="entry name" value="POZ domain"/>
    <property type="match status" value="1"/>
</dbReference>
<gene>
    <name evidence="1" type="ORF">OFUS_LOCUS13579</name>
</gene>
<evidence type="ECO:0000313" key="1">
    <source>
        <dbReference type="EMBL" id="CAH1787966.1"/>
    </source>
</evidence>
<reference evidence="1" key="1">
    <citation type="submission" date="2022-03" db="EMBL/GenBank/DDBJ databases">
        <authorList>
            <person name="Martin C."/>
        </authorList>
    </citation>
    <scope>NUCLEOTIDE SEQUENCE</scope>
</reference>
<name>A0A8J1UIY8_OWEFU</name>
<accession>A0A8J1UIY8</accession>
<dbReference type="SMART" id="SM00225">
    <property type="entry name" value="BTB"/>
    <property type="match status" value="1"/>
</dbReference>
<dbReference type="OrthoDB" id="2414723at2759"/>
<keyword evidence="2" id="KW-1185">Reference proteome</keyword>
<protein>
    <submittedName>
        <fullName evidence="1">Uncharacterized protein</fullName>
    </submittedName>
</protein>
<organism evidence="1 2">
    <name type="scientific">Owenia fusiformis</name>
    <name type="common">Polychaete worm</name>
    <dbReference type="NCBI Taxonomy" id="6347"/>
    <lineage>
        <taxon>Eukaryota</taxon>
        <taxon>Metazoa</taxon>
        <taxon>Spiralia</taxon>
        <taxon>Lophotrochozoa</taxon>
        <taxon>Annelida</taxon>
        <taxon>Polychaeta</taxon>
        <taxon>Sedentaria</taxon>
        <taxon>Canalipalpata</taxon>
        <taxon>Sabellida</taxon>
        <taxon>Oweniida</taxon>
        <taxon>Oweniidae</taxon>
        <taxon>Owenia</taxon>
    </lineage>
</organism>
<dbReference type="GO" id="GO:0051260">
    <property type="term" value="P:protein homooligomerization"/>
    <property type="evidence" value="ECO:0007669"/>
    <property type="project" value="InterPro"/>
</dbReference>
<dbReference type="PANTHER" id="PTHR14499:SF144">
    <property type="entry name" value="POTASSIUM CHANNEL TETRAMERISATION-TYPE BTB DOMAIN-CONTAINING PROTEIN"/>
    <property type="match status" value="1"/>
</dbReference>
<dbReference type="EMBL" id="CAIIXF020000007">
    <property type="protein sequence ID" value="CAH1787966.1"/>
    <property type="molecule type" value="Genomic_DNA"/>
</dbReference>
<dbReference type="InterPro" id="IPR000210">
    <property type="entry name" value="BTB/POZ_dom"/>
</dbReference>
<evidence type="ECO:0000313" key="2">
    <source>
        <dbReference type="Proteomes" id="UP000749559"/>
    </source>
</evidence>
<dbReference type="Gene3D" id="3.30.710.10">
    <property type="entry name" value="Potassium Channel Kv1.1, Chain A"/>
    <property type="match status" value="1"/>
</dbReference>
<dbReference type="PANTHER" id="PTHR14499">
    <property type="entry name" value="POTASSIUM CHANNEL TETRAMERIZATION DOMAIN-CONTAINING"/>
    <property type="match status" value="1"/>
</dbReference>
<dbReference type="Pfam" id="PF02214">
    <property type="entry name" value="BTB_2"/>
    <property type="match status" value="1"/>
</dbReference>
<proteinExistence type="predicted"/>